<dbReference type="RefSeq" id="WP_243647532.1">
    <property type="nucleotide sequence ID" value="NZ_SGXF01000002.1"/>
</dbReference>
<feature type="signal peptide" evidence="7">
    <location>
        <begin position="1"/>
        <end position="26"/>
    </location>
</feature>
<sequence>MKRIRAIFSILACVLVMCFGATAVFAEAVNLEDENLQVIMKNTAAALQQYSAESALQQYNDKEESMRDTGIAPCLKFWSENGETIGTLQDAFDFKSTRTGVTIECTVTLLYKNESGSETKVRMDGTIDNSDPESPMWEVLSMTTTEKDGVAVGEDSKGMGEKLADAGLNTLMGMGTVFIILILISGIIALLKFVPMLVNKVSGMWRKKAEDEIEDTEIPQPMAELPAGELADDLELVAVITAAIAASQETSADGLVVRSIRRKSNKWKRA</sequence>
<dbReference type="GO" id="GO:0036376">
    <property type="term" value="P:sodium ion export across plasma membrane"/>
    <property type="evidence" value="ECO:0007669"/>
    <property type="project" value="InterPro"/>
</dbReference>
<keyword evidence="2" id="KW-1003">Cell membrane</keyword>
<protein>
    <submittedName>
        <fullName evidence="8">Oxaloacetate decarboxylase gamma subunit</fullName>
    </submittedName>
</protein>
<evidence type="ECO:0000313" key="9">
    <source>
        <dbReference type="Proteomes" id="UP000292927"/>
    </source>
</evidence>
<dbReference type="GO" id="GO:0005886">
    <property type="term" value="C:plasma membrane"/>
    <property type="evidence" value="ECO:0007669"/>
    <property type="project" value="UniProtKB-SubCell"/>
</dbReference>
<evidence type="ECO:0000256" key="1">
    <source>
        <dbReference type="ARBA" id="ARBA00004236"/>
    </source>
</evidence>
<dbReference type="GO" id="GO:0015081">
    <property type="term" value="F:sodium ion transmembrane transporter activity"/>
    <property type="evidence" value="ECO:0007669"/>
    <property type="project" value="InterPro"/>
</dbReference>
<evidence type="ECO:0000256" key="3">
    <source>
        <dbReference type="ARBA" id="ARBA00022692"/>
    </source>
</evidence>
<evidence type="ECO:0000313" key="8">
    <source>
        <dbReference type="EMBL" id="RZT01017.1"/>
    </source>
</evidence>
<evidence type="ECO:0000256" key="4">
    <source>
        <dbReference type="ARBA" id="ARBA00022989"/>
    </source>
</evidence>
<keyword evidence="4 6" id="KW-1133">Transmembrane helix</keyword>
<accession>A0A4Q7PL22</accession>
<proteinExistence type="predicted"/>
<keyword evidence="7" id="KW-0732">Signal</keyword>
<name>A0A4Q7PL22_9FIRM</name>
<dbReference type="AlphaFoldDB" id="A0A4Q7PL22"/>
<evidence type="ECO:0000256" key="7">
    <source>
        <dbReference type="SAM" id="SignalP"/>
    </source>
</evidence>
<reference evidence="8 9" key="1">
    <citation type="submission" date="2019-02" db="EMBL/GenBank/DDBJ databases">
        <title>Genomic Encyclopedia of Type Strains, Phase IV (KMG-IV): sequencing the most valuable type-strain genomes for metagenomic binning, comparative biology and taxonomic classification.</title>
        <authorList>
            <person name="Goeker M."/>
        </authorList>
    </citation>
    <scope>NUCLEOTIDE SEQUENCE [LARGE SCALE GENOMIC DNA]</scope>
    <source>
        <strain evidence="8 9">DSM 29486</strain>
    </source>
</reference>
<keyword evidence="9" id="KW-1185">Reference proteome</keyword>
<dbReference type="Pfam" id="PF04277">
    <property type="entry name" value="OAD_gamma"/>
    <property type="match status" value="1"/>
</dbReference>
<gene>
    <name evidence="8" type="ORF">EV209_1454</name>
</gene>
<comment type="caution">
    <text evidence="8">The sequence shown here is derived from an EMBL/GenBank/DDBJ whole genome shotgun (WGS) entry which is preliminary data.</text>
</comment>
<evidence type="ECO:0000256" key="2">
    <source>
        <dbReference type="ARBA" id="ARBA00022475"/>
    </source>
</evidence>
<feature type="transmembrane region" description="Helical" evidence="6">
    <location>
        <begin position="171"/>
        <end position="198"/>
    </location>
</feature>
<evidence type="ECO:0000256" key="6">
    <source>
        <dbReference type="SAM" id="Phobius"/>
    </source>
</evidence>
<evidence type="ECO:0000256" key="5">
    <source>
        <dbReference type="ARBA" id="ARBA00023136"/>
    </source>
</evidence>
<keyword evidence="3 6" id="KW-0812">Transmembrane</keyword>
<comment type="subcellular location">
    <subcellularLocation>
        <location evidence="1">Cell membrane</location>
    </subcellularLocation>
</comment>
<dbReference type="EMBL" id="SGXF01000002">
    <property type="protein sequence ID" value="RZT01017.1"/>
    <property type="molecule type" value="Genomic_DNA"/>
</dbReference>
<organism evidence="8 9">
    <name type="scientific">Cuneatibacter caecimuris</name>
    <dbReference type="NCBI Taxonomy" id="1796618"/>
    <lineage>
        <taxon>Bacteria</taxon>
        <taxon>Bacillati</taxon>
        <taxon>Bacillota</taxon>
        <taxon>Clostridia</taxon>
        <taxon>Lachnospirales</taxon>
        <taxon>Lachnospiraceae</taxon>
        <taxon>Cuneatibacter</taxon>
    </lineage>
</organism>
<feature type="chain" id="PRO_5038686688" evidence="7">
    <location>
        <begin position="27"/>
        <end position="270"/>
    </location>
</feature>
<dbReference type="InterPro" id="IPR005899">
    <property type="entry name" value="Na_pump_deCOase"/>
</dbReference>
<keyword evidence="5 6" id="KW-0472">Membrane</keyword>
<dbReference type="Proteomes" id="UP000292927">
    <property type="component" value="Unassembled WGS sequence"/>
</dbReference>